<keyword evidence="2" id="KW-0472">Membrane</keyword>
<feature type="region of interest" description="Disordered" evidence="1">
    <location>
        <begin position="212"/>
        <end position="245"/>
    </location>
</feature>
<reference evidence="3" key="1">
    <citation type="submission" date="2021-01" db="EMBL/GenBank/DDBJ databases">
        <authorList>
            <person name="Corre E."/>
            <person name="Pelletier E."/>
            <person name="Niang G."/>
            <person name="Scheremetjew M."/>
            <person name="Finn R."/>
            <person name="Kale V."/>
            <person name="Holt S."/>
            <person name="Cochrane G."/>
            <person name="Meng A."/>
            <person name="Brown T."/>
            <person name="Cohen L."/>
        </authorList>
    </citation>
    <scope>NUCLEOTIDE SEQUENCE</scope>
    <source>
        <strain evidence="3">CCCM811</strain>
    </source>
</reference>
<feature type="compositionally biased region" description="Low complexity" evidence="1">
    <location>
        <begin position="393"/>
        <end position="406"/>
    </location>
</feature>
<evidence type="ECO:0000313" key="3">
    <source>
        <dbReference type="EMBL" id="CAE0660976.1"/>
    </source>
</evidence>
<sequence>MTIVTTLLKAIHDAISSVFHAVAMLVTASLSLVRALALRVPGLAKFAKQISDQVIILQKRDPLFWKRLRAVTVISVSGFIVSLVAVLLSPALAATTAVATALPMILLPRVRERVWVWINRYIDKIVKRSKRSASRANSPFVYPANPPPTPDGDGIVTPDTPTMAGRGVHETPMGVVREEFALDNGSAMDAEGKIIFPQERLLTVHRRGGSELERRRCSSSPLLSGLTGLTETTATNSKRGGGTGGSSYQLVTYNAVLDQRALRNNTASPDVPLPLGINNGLRRRKKSRTMSHVRGSDDEDDADAIQENPLFIRTLLAFKPSVRRPVEGGKKEGGMDDHGSCDEPPPLQPPQDQDEPFEGGKERRGKGKGGVASSPPLRRSTSIDLPAHPRHNTTITTTATMITSASKKSKDGR</sequence>
<feature type="compositionally biased region" description="Basic and acidic residues" evidence="1">
    <location>
        <begin position="324"/>
        <end position="341"/>
    </location>
</feature>
<feature type="region of interest" description="Disordered" evidence="1">
    <location>
        <begin position="266"/>
        <end position="302"/>
    </location>
</feature>
<feature type="transmembrane region" description="Helical" evidence="2">
    <location>
        <begin position="18"/>
        <end position="38"/>
    </location>
</feature>
<feature type="compositionally biased region" description="Basic residues" evidence="1">
    <location>
        <begin position="281"/>
        <end position="291"/>
    </location>
</feature>
<keyword evidence="2" id="KW-0812">Transmembrane</keyword>
<dbReference type="EMBL" id="HBIV01017280">
    <property type="protein sequence ID" value="CAE0660976.1"/>
    <property type="molecule type" value="Transcribed_RNA"/>
</dbReference>
<organism evidence="3">
    <name type="scientific">Lotharella globosa</name>
    <dbReference type="NCBI Taxonomy" id="91324"/>
    <lineage>
        <taxon>Eukaryota</taxon>
        <taxon>Sar</taxon>
        <taxon>Rhizaria</taxon>
        <taxon>Cercozoa</taxon>
        <taxon>Chlorarachniophyceae</taxon>
        <taxon>Lotharella</taxon>
    </lineage>
</organism>
<name>A0A6V3LLL3_9EUKA</name>
<dbReference type="EMBL" id="HBIV01017283">
    <property type="protein sequence ID" value="CAE0660979.1"/>
    <property type="molecule type" value="Transcribed_RNA"/>
</dbReference>
<evidence type="ECO:0000313" key="4">
    <source>
        <dbReference type="EMBL" id="CAE0660979.1"/>
    </source>
</evidence>
<protein>
    <submittedName>
        <fullName evidence="3">Uncharacterized protein</fullName>
    </submittedName>
</protein>
<evidence type="ECO:0000256" key="2">
    <source>
        <dbReference type="SAM" id="Phobius"/>
    </source>
</evidence>
<dbReference type="AlphaFoldDB" id="A0A6V3LLL3"/>
<accession>A0A6V3LLL3</accession>
<evidence type="ECO:0000256" key="1">
    <source>
        <dbReference type="SAM" id="MobiDB-lite"/>
    </source>
</evidence>
<feature type="compositionally biased region" description="Low complexity" evidence="1">
    <location>
        <begin position="218"/>
        <end position="233"/>
    </location>
</feature>
<keyword evidence="2" id="KW-1133">Transmembrane helix</keyword>
<proteinExistence type="predicted"/>
<feature type="region of interest" description="Disordered" evidence="1">
    <location>
        <begin position="323"/>
        <end position="413"/>
    </location>
</feature>
<gene>
    <name evidence="3" type="ORF">LGLO00237_LOCUS12564</name>
    <name evidence="4" type="ORF">LGLO00237_LOCUS12567</name>
</gene>